<dbReference type="PANTHER" id="PTHR37829">
    <property type="entry name" value="PHAGE-LIKE ELEMENT PBSX PROTEIN XKDT"/>
    <property type="match status" value="1"/>
</dbReference>
<dbReference type="InterPro" id="IPR052399">
    <property type="entry name" value="Phage_Baseplate_Assmbl_Protein"/>
</dbReference>
<dbReference type="EMBL" id="QEOB01000012">
    <property type="protein sequence ID" value="PVX80062.1"/>
    <property type="molecule type" value="Genomic_DNA"/>
</dbReference>
<organism evidence="3 4">
    <name type="scientific">Paraburkholderia unamae</name>
    <dbReference type="NCBI Taxonomy" id="219649"/>
    <lineage>
        <taxon>Bacteria</taxon>
        <taxon>Pseudomonadati</taxon>
        <taxon>Pseudomonadota</taxon>
        <taxon>Betaproteobacteria</taxon>
        <taxon>Burkholderiales</taxon>
        <taxon>Burkholderiaceae</taxon>
        <taxon>Paraburkholderia</taxon>
    </lineage>
</organism>
<dbReference type="Pfam" id="PF04865">
    <property type="entry name" value="Baseplate_J"/>
    <property type="match status" value="1"/>
</dbReference>
<comment type="caution">
    <text evidence="3">The sequence shown here is derived from an EMBL/GenBank/DDBJ whole genome shotgun (WGS) entry which is preliminary data.</text>
</comment>
<dbReference type="Pfam" id="PF26078">
    <property type="entry name" value="Baseplate_J_M"/>
    <property type="match status" value="1"/>
</dbReference>
<feature type="domain" description="Baseplate protein J-like barrel" evidence="1">
    <location>
        <begin position="94"/>
        <end position="170"/>
    </location>
</feature>
<dbReference type="InterPro" id="IPR058531">
    <property type="entry name" value="Baseplate_J_M"/>
</dbReference>
<name>A0ABX5KJN3_9BURK</name>
<dbReference type="PANTHER" id="PTHR37829:SF3">
    <property type="entry name" value="PROTEIN JAYE-RELATED"/>
    <property type="match status" value="1"/>
</dbReference>
<reference evidence="3 4" key="1">
    <citation type="submission" date="2018-05" db="EMBL/GenBank/DDBJ databases">
        <title>Genomic Encyclopedia of Type Strains, Phase IV (KMG-V): Genome sequencing to study the core and pangenomes of soil and plant-associated prokaryotes.</title>
        <authorList>
            <person name="Whitman W."/>
        </authorList>
    </citation>
    <scope>NUCLEOTIDE SEQUENCE [LARGE SCALE GENOMIC DNA]</scope>
    <source>
        <strain evidence="3 4">SCZa-39</strain>
    </source>
</reference>
<dbReference type="Proteomes" id="UP000245712">
    <property type="component" value="Unassembled WGS sequence"/>
</dbReference>
<sequence>MSYPVPDLATIEADILRDIANQDADADTTTDSDNGIRAAATASAVSGLYDHQQWIARQIFPDSADPDMLARHATLHGLSKKQAKAAEGTILLNGQPNEQAGSGLIVLAPDGTQYQTTAAAALGADGTGTVSAIAVVAGSAGNLDEGTALALSSPPQNFSSVASVVSMVGGTDVETDDELLARLLDLLRHPPAGGNAYDYRRWAMDVSGVTAAYVYPLRRGPGTVDVLITSGSGLPSASTINAVKTHIDTLRPAGIADVWVGGPVIRSIDFLVALQVSSGEPEDMQPTVQTTLANWMAAFRPADPMIRSQAEALISTLNGVVDRAIQTPTANVTPENSGETIEWLQLGNVQVVPL</sequence>
<gene>
    <name evidence="3" type="ORF">C7402_112249</name>
</gene>
<dbReference type="RefSeq" id="WP_116612595.1">
    <property type="nucleotide sequence ID" value="NZ_QEOB01000012.1"/>
</dbReference>
<feature type="domain" description="Baseplate J-like central" evidence="2">
    <location>
        <begin position="191"/>
        <end position="260"/>
    </location>
</feature>
<proteinExistence type="predicted"/>
<protein>
    <submittedName>
        <fullName evidence="3">Phage protein gp47/JayE</fullName>
    </submittedName>
</protein>
<dbReference type="InterPro" id="IPR006949">
    <property type="entry name" value="Barrel_Baseplate_J-like"/>
</dbReference>
<keyword evidence="4" id="KW-1185">Reference proteome</keyword>
<evidence type="ECO:0000259" key="1">
    <source>
        <dbReference type="Pfam" id="PF04865"/>
    </source>
</evidence>
<accession>A0ABX5KJN3</accession>
<evidence type="ECO:0000313" key="4">
    <source>
        <dbReference type="Proteomes" id="UP000245712"/>
    </source>
</evidence>
<evidence type="ECO:0000313" key="3">
    <source>
        <dbReference type="EMBL" id="PVX80062.1"/>
    </source>
</evidence>
<evidence type="ECO:0000259" key="2">
    <source>
        <dbReference type="Pfam" id="PF26078"/>
    </source>
</evidence>